<dbReference type="PANTHER" id="PTHR37317">
    <property type="entry name" value="BLR8090 PROTEIN"/>
    <property type="match status" value="1"/>
</dbReference>
<keyword evidence="4" id="KW-1185">Reference proteome</keyword>
<feature type="domain" description="Treble clef zinc finger" evidence="2">
    <location>
        <begin position="416"/>
        <end position="472"/>
    </location>
</feature>
<dbReference type="Proteomes" id="UP000643279">
    <property type="component" value="Unassembled WGS sequence"/>
</dbReference>
<evidence type="ECO:0000256" key="1">
    <source>
        <dbReference type="SAM" id="MobiDB-lite"/>
    </source>
</evidence>
<comment type="caution">
    <text evidence="3">The sequence shown here is derived from an EMBL/GenBank/DDBJ whole genome shotgun (WGS) entry which is preliminary data.</text>
</comment>
<gene>
    <name evidence="3" type="ORF">GCM10007170_36680</name>
</gene>
<organism evidence="3 4">
    <name type="scientific">Arthrobacter liuii</name>
    <dbReference type="NCBI Taxonomy" id="1476996"/>
    <lineage>
        <taxon>Bacteria</taxon>
        <taxon>Bacillati</taxon>
        <taxon>Actinomycetota</taxon>
        <taxon>Actinomycetes</taxon>
        <taxon>Micrococcales</taxon>
        <taxon>Micrococcaceae</taxon>
        <taxon>Arthrobacter</taxon>
    </lineage>
</organism>
<dbReference type="Pfam" id="PF14311">
    <property type="entry name" value="DUF4379"/>
    <property type="match status" value="3"/>
</dbReference>
<proteinExistence type="predicted"/>
<feature type="region of interest" description="Disordered" evidence="1">
    <location>
        <begin position="614"/>
        <end position="644"/>
    </location>
</feature>
<sequence>METQYLWGVAAAGVRRTNSGKATYEETAQELYGLCRRMAALGPQELTLKSSTRTRGAVAPLSWHACQKCAAGDIVELEPAERPLVCRKHQSWIGPSAAPKRQLPGRPALPASYHSQFVCHAVLDAAVRLEELIASGRTIWRIVNEVFSRISSAKRCRYRGAPAPSDLPLAVALVEVLTDDGLHQQLVDSEVTFRQGYQILAEVIARKVPRVSWAVIDQAWLLLRPAFVWYRTTQLGDKGTGSFEPLLGTGLEGRTANYPLEPMWRYLDCLRTSNRSDDQWWNDRFAVPLADPKAEKLLICTRGHVQSWRKAKARRAGDDGFHCSICSGQRIVPGYNSLGDVMPQFALEWDQDANGDMTPYMIGPGYNGKVGWKDQLGHHYQAYVTNRTIHGTGCRFCAARGVLAGYNDLATTHPELAAMWDYEANGNLKPTAVSAGNATTVIHLRCPNGHRFSRKPAKLIQAGGSCQECNGKNLIPGTNDLSTVRPDVAAWWDWAKNEPLTPDKIKPGSENTVWWVCPRGHAFPSTPAYMCSQEKISCPVESGRRLVQGVSDLATKEPELIKDWDHEKNGCGPETLVPGAGKWAWTCKYGYTQLRSVVNRRRAGGCTECSPADRVAAGQRKNTRGRQGWDKRIAAQKSRLANTE</sequence>
<dbReference type="PANTHER" id="PTHR37317:SF1">
    <property type="entry name" value="ZINC-RIBBON DOMAIN-CONTAINING PROTEIN-RELATED"/>
    <property type="match status" value="1"/>
</dbReference>
<evidence type="ECO:0000313" key="4">
    <source>
        <dbReference type="Proteomes" id="UP000643279"/>
    </source>
</evidence>
<dbReference type="RefSeq" id="WP_188572980.1">
    <property type="nucleotide sequence ID" value="NZ_BMFW01000025.1"/>
</dbReference>
<reference evidence="4" key="1">
    <citation type="journal article" date="2019" name="Int. J. Syst. Evol. Microbiol.">
        <title>The Global Catalogue of Microorganisms (GCM) 10K type strain sequencing project: providing services to taxonomists for standard genome sequencing and annotation.</title>
        <authorList>
            <consortium name="The Broad Institute Genomics Platform"/>
            <consortium name="The Broad Institute Genome Sequencing Center for Infectious Disease"/>
            <person name="Wu L."/>
            <person name="Ma J."/>
        </authorList>
    </citation>
    <scope>NUCLEOTIDE SEQUENCE [LARGE SCALE GENOMIC DNA]</scope>
    <source>
        <strain evidence="4">CGMCC 1.12778</strain>
    </source>
</reference>
<name>A0ABQ2AYJ4_9MICC</name>
<dbReference type="InterPro" id="IPR025487">
    <property type="entry name" value="DUF4379"/>
</dbReference>
<accession>A0ABQ2AYJ4</accession>
<protein>
    <recommendedName>
        <fullName evidence="2">Treble clef zinc finger domain-containing protein</fullName>
    </recommendedName>
</protein>
<evidence type="ECO:0000313" key="3">
    <source>
        <dbReference type="EMBL" id="GGI00166.1"/>
    </source>
</evidence>
<feature type="domain" description="Treble clef zinc finger" evidence="2">
    <location>
        <begin position="346"/>
        <end position="399"/>
    </location>
</feature>
<dbReference type="EMBL" id="BMFW01000025">
    <property type="protein sequence ID" value="GGI00166.1"/>
    <property type="molecule type" value="Genomic_DNA"/>
</dbReference>
<evidence type="ECO:0000259" key="2">
    <source>
        <dbReference type="Pfam" id="PF14311"/>
    </source>
</evidence>
<feature type="domain" description="Treble clef zinc finger" evidence="2">
    <location>
        <begin position="489"/>
        <end position="539"/>
    </location>
</feature>